<dbReference type="OrthoDB" id="4731653at2"/>
<evidence type="ECO:0000313" key="2">
    <source>
        <dbReference type="EMBL" id="ODR07719.1"/>
    </source>
</evidence>
<evidence type="ECO:0000313" key="3">
    <source>
        <dbReference type="Proteomes" id="UP000094224"/>
    </source>
</evidence>
<dbReference type="Gene3D" id="1.10.287.850">
    <property type="entry name" value="HP0062-like domain"/>
    <property type="match status" value="1"/>
</dbReference>
<dbReference type="InterPro" id="IPR000084">
    <property type="entry name" value="PE-PGRS_N"/>
</dbReference>
<name>A0A1E3SZX1_9MYCO</name>
<dbReference type="AlphaFoldDB" id="A0A1E3SZX1"/>
<accession>A0A1E3SZX1</accession>
<organism evidence="2 3">
    <name type="scientific">Mycobacterium sherrisii</name>
    <dbReference type="NCBI Taxonomy" id="243061"/>
    <lineage>
        <taxon>Bacteria</taxon>
        <taxon>Bacillati</taxon>
        <taxon>Actinomycetota</taxon>
        <taxon>Actinomycetes</taxon>
        <taxon>Mycobacteriales</taxon>
        <taxon>Mycobacteriaceae</taxon>
        <taxon>Mycobacterium</taxon>
        <taxon>Mycobacterium simiae complex</taxon>
    </lineage>
</organism>
<proteinExistence type="predicted"/>
<evidence type="ECO:0000259" key="1">
    <source>
        <dbReference type="Pfam" id="PF00934"/>
    </source>
</evidence>
<comment type="caution">
    <text evidence="2">The sequence shown here is derived from an EMBL/GenBank/DDBJ whole genome shotgun (WGS) entry which is preliminary data.</text>
</comment>
<reference evidence="3" key="1">
    <citation type="submission" date="2016-09" db="EMBL/GenBank/DDBJ databases">
        <authorList>
            <person name="Greninger A.L."/>
            <person name="Jerome K.R."/>
            <person name="Mcnair B."/>
            <person name="Wallis C."/>
            <person name="Fang F."/>
        </authorList>
    </citation>
    <scope>NUCLEOTIDE SEQUENCE [LARGE SCALE GENOMIC DNA]</scope>
    <source>
        <strain evidence="3">BC1_M4</strain>
    </source>
</reference>
<sequence>MQPDEVALATRQLDELAARAEKLMQTEAPNLTTVAPARDEVSQRVASTLNEVHSAFGKSADQATTEIRQVAATLRAHRDNVVAAEEDFAV</sequence>
<dbReference type="STRING" id="243061.AWC25_25295"/>
<dbReference type="Pfam" id="PF00934">
    <property type="entry name" value="PE"/>
    <property type="match status" value="1"/>
</dbReference>
<protein>
    <submittedName>
        <fullName evidence="2">PE family protein</fullName>
    </submittedName>
</protein>
<dbReference type="EMBL" id="MIHC01000011">
    <property type="protein sequence ID" value="ODR07719.1"/>
    <property type="molecule type" value="Genomic_DNA"/>
</dbReference>
<dbReference type="Proteomes" id="UP000094224">
    <property type="component" value="Unassembled WGS sequence"/>
</dbReference>
<keyword evidence="3" id="KW-1185">Reference proteome</keyword>
<gene>
    <name evidence="2" type="ORF">BHQ21_08290</name>
</gene>
<feature type="domain" description="PE" evidence="1">
    <location>
        <begin position="1"/>
        <end position="86"/>
    </location>
</feature>